<reference evidence="3 4" key="1">
    <citation type="submission" date="2020-08" db="EMBL/GenBank/DDBJ databases">
        <title>Genomic Encyclopedia of Type Strains, Phase IV (KMG-IV): sequencing the most valuable type-strain genomes for metagenomic binning, comparative biology and taxonomic classification.</title>
        <authorList>
            <person name="Goeker M."/>
        </authorList>
    </citation>
    <scope>NUCLEOTIDE SEQUENCE [LARGE SCALE GENOMIC DNA]</scope>
    <source>
        <strain evidence="3 4">DSM 102983</strain>
    </source>
</reference>
<organism evidence="3 4">
    <name type="scientific">Parabacteroides faecis</name>
    <dbReference type="NCBI Taxonomy" id="1217282"/>
    <lineage>
        <taxon>Bacteria</taxon>
        <taxon>Pseudomonadati</taxon>
        <taxon>Bacteroidota</taxon>
        <taxon>Bacteroidia</taxon>
        <taxon>Bacteroidales</taxon>
        <taxon>Tannerellaceae</taxon>
        <taxon>Parabacteroides</taxon>
    </lineage>
</organism>
<evidence type="ECO:0000259" key="2">
    <source>
        <dbReference type="Pfam" id="PF19910"/>
    </source>
</evidence>
<evidence type="ECO:0000256" key="1">
    <source>
        <dbReference type="SAM" id="SignalP"/>
    </source>
</evidence>
<name>A0ABR6KHG5_9BACT</name>
<gene>
    <name evidence="3" type="ORF">GGQ57_000683</name>
</gene>
<evidence type="ECO:0000313" key="3">
    <source>
        <dbReference type="EMBL" id="MBB4620809.1"/>
    </source>
</evidence>
<feature type="signal peptide" evidence="1">
    <location>
        <begin position="1"/>
        <end position="25"/>
    </location>
</feature>
<dbReference type="EMBL" id="JACHOC010000001">
    <property type="protein sequence ID" value="MBB4620809.1"/>
    <property type="molecule type" value="Genomic_DNA"/>
</dbReference>
<dbReference type="InterPro" id="IPR045963">
    <property type="entry name" value="DUF6383"/>
</dbReference>
<accession>A0ABR6KHG5</accession>
<feature type="chain" id="PRO_5045244054" description="DUF6383 domain-containing protein" evidence="1">
    <location>
        <begin position="26"/>
        <end position="969"/>
    </location>
</feature>
<protein>
    <recommendedName>
        <fullName evidence="2">DUF6383 domain-containing protein</fullName>
    </recommendedName>
</protein>
<comment type="caution">
    <text evidence="3">The sequence shown here is derived from an EMBL/GenBank/DDBJ whole genome shotgun (WGS) entry which is preliminary data.</text>
</comment>
<dbReference type="RefSeq" id="WP_183668943.1">
    <property type="nucleotide sequence ID" value="NZ_BMPB01000004.1"/>
</dbReference>
<sequence>MNKRFSTILTMVLLLMGALFSNANAALTYKYTAGASTQTLKNGLKVYLSDAGSNFLSSTGVSGKSGSFTFKTGTDAEWFEIADFGQVNNEYQFKLKNQNGKLIYAKAGVSNVEAADATAVDANTCVFVASKNTADATISLGGQKLTVDLSTGSDVKFYFASATYTAEELNKNLSNNGFSFVFPEADPQPETNVFNQTVYAVSKTSTQTNVTDLPDGLYFVTKGGKALQEKITANTGAVMGMDEFKNAEFIILDPSAPVVNLIKANGEGYGFKVVKGSDLKATGDLAKDKINCVNNAVFTVSEDDYANEPGKYTMVVGTTSAKPYVVVESGKAPVEVASAVDYSTSFVKVYAYKPASGVAKTYITTISTTTGVNISKAQITGTTWAPASALLKEDAAKIVNIKFVGEKPDAASAAASPYGKYLVSQDAATFAYNAVAPKDVRLTSAKAQWIVTGFSNSTFTFKNRETNQTIALALYSIEGKTNEFTVASSDKSLTTPSVTSLAGQTIQITDAPALDDFLTLTAEQLAQKAELVFNGSDMVAVPQLYMTENKTNVFVPTKESDDSQLWTVVKGRTLKNEINYAYLSNGSVKTDKKNAVEVVTYKFQSVKGADEFLQTSDFKEGASAAEFIFQKDLEGNYTMIVYATSYAHIFATQSSATKVVASISASSAFDVSKKKYEDAEYSSVNVVFNRLTESLDASTPRKATLDSYQGAVAMNLNANGIMEGVIADKGLTFRLDTADINKDIPSFYISKAIEGDEDGYSNFLFYPTDSIQQWVDDKADYEIYLNYALEGSYTGEATADEDLKAIFRPAIKTGVDTVATYVNGDVVTVAKEANEEKGIAAGVENFKFRVMVVDGGYVIQPLGATDKYLYNLNGRLGFTEDQEKALVITLGDEQTVDNSTIDASSVSVIAIDGAIIVKGAQGKKVTVSNVLGQTIANTVISSDEATIAAPKGYVTVAVEGEAAVKAIVK</sequence>
<feature type="domain" description="DUF6383" evidence="2">
    <location>
        <begin position="896"/>
        <end position="968"/>
    </location>
</feature>
<evidence type="ECO:0000313" key="4">
    <source>
        <dbReference type="Proteomes" id="UP000533637"/>
    </source>
</evidence>
<proteinExistence type="predicted"/>
<keyword evidence="4" id="KW-1185">Reference proteome</keyword>
<keyword evidence="1" id="KW-0732">Signal</keyword>
<dbReference type="Proteomes" id="UP000533637">
    <property type="component" value="Unassembled WGS sequence"/>
</dbReference>
<dbReference type="Pfam" id="PF19910">
    <property type="entry name" value="DUF6383"/>
    <property type="match status" value="1"/>
</dbReference>